<feature type="domain" description="Ribonucleases P/MRP subunit Pop8-like" evidence="2">
    <location>
        <begin position="41"/>
        <end position="124"/>
    </location>
</feature>
<dbReference type="OrthoDB" id="5530243at2759"/>
<dbReference type="GO" id="GO:0004526">
    <property type="term" value="F:ribonuclease P activity"/>
    <property type="evidence" value="ECO:0007669"/>
    <property type="project" value="TreeGrafter"/>
</dbReference>
<dbReference type="GO" id="GO:0000172">
    <property type="term" value="C:ribonuclease MRP complex"/>
    <property type="evidence" value="ECO:0007669"/>
    <property type="project" value="InterPro"/>
</dbReference>
<dbReference type="AlphaFoldDB" id="A0A4Q4TFF1"/>
<dbReference type="GO" id="GO:0005655">
    <property type="term" value="C:nucleolar ribonuclease P complex"/>
    <property type="evidence" value="ECO:0007669"/>
    <property type="project" value="InterPro"/>
</dbReference>
<dbReference type="STRING" id="155417.A0A4Q4TFF1"/>
<dbReference type="Pfam" id="PF20976">
    <property type="entry name" value="Pop8"/>
    <property type="match status" value="1"/>
</dbReference>
<dbReference type="InterPro" id="IPR020347">
    <property type="entry name" value="Pop8"/>
</dbReference>
<comment type="caution">
    <text evidence="3">The sequence shown here is derived from an EMBL/GenBank/DDBJ whole genome shotgun (WGS) entry which is preliminary data.</text>
</comment>
<evidence type="ECO:0000313" key="4">
    <source>
        <dbReference type="Proteomes" id="UP000293360"/>
    </source>
</evidence>
<dbReference type="GO" id="GO:0000171">
    <property type="term" value="F:ribonuclease MRP activity"/>
    <property type="evidence" value="ECO:0007669"/>
    <property type="project" value="TreeGrafter"/>
</dbReference>
<evidence type="ECO:0000256" key="1">
    <source>
        <dbReference type="SAM" id="MobiDB-lite"/>
    </source>
</evidence>
<dbReference type="GO" id="GO:0000294">
    <property type="term" value="P:nuclear-transcribed mRNA catabolic process, RNase MRP-dependent"/>
    <property type="evidence" value="ECO:0007669"/>
    <property type="project" value="TreeGrafter"/>
</dbReference>
<dbReference type="Proteomes" id="UP000293360">
    <property type="component" value="Unassembled WGS sequence"/>
</dbReference>
<sequence>MAEQADIPMTGTDTSPGITAAPPKKSQKYYELATTTISAPPWAYAHLELVSSSTIITTSDGAGAGGEELDALQARSYCAAALKQFLGVRGTAIPLDVLKVEGAECWVRLPRDDLGAFAAAVTAWQGTTQSGCRSTLRIRGCSDWLGTLVGRQAQDRLWTG</sequence>
<organism evidence="3 4">
    <name type="scientific">Monosporascus ibericus</name>
    <dbReference type="NCBI Taxonomy" id="155417"/>
    <lineage>
        <taxon>Eukaryota</taxon>
        <taxon>Fungi</taxon>
        <taxon>Dikarya</taxon>
        <taxon>Ascomycota</taxon>
        <taxon>Pezizomycotina</taxon>
        <taxon>Sordariomycetes</taxon>
        <taxon>Xylariomycetidae</taxon>
        <taxon>Xylariales</taxon>
        <taxon>Xylariales incertae sedis</taxon>
        <taxon>Monosporascus</taxon>
    </lineage>
</organism>
<proteinExistence type="predicted"/>
<gene>
    <name evidence="3" type="ORF">DL764_003722</name>
</gene>
<dbReference type="PANTHER" id="PTHR28173">
    <property type="entry name" value="RIBONUCLEASES P/MRP PROTEIN SUBUNIT POP8"/>
    <property type="match status" value="1"/>
</dbReference>
<feature type="region of interest" description="Disordered" evidence="1">
    <location>
        <begin position="1"/>
        <end position="22"/>
    </location>
</feature>
<evidence type="ECO:0000313" key="3">
    <source>
        <dbReference type="EMBL" id="RYP05545.1"/>
    </source>
</evidence>
<keyword evidence="4" id="KW-1185">Reference proteome</keyword>
<dbReference type="GO" id="GO:0008033">
    <property type="term" value="P:tRNA processing"/>
    <property type="evidence" value="ECO:0007669"/>
    <property type="project" value="InterPro"/>
</dbReference>
<evidence type="ECO:0000259" key="2">
    <source>
        <dbReference type="Pfam" id="PF20976"/>
    </source>
</evidence>
<reference evidence="3 4" key="1">
    <citation type="submission" date="2018-06" db="EMBL/GenBank/DDBJ databases">
        <title>Complete Genomes of Monosporascus.</title>
        <authorList>
            <person name="Robinson A.J."/>
            <person name="Natvig D.O."/>
        </authorList>
    </citation>
    <scope>NUCLEOTIDE SEQUENCE [LARGE SCALE GENOMIC DNA]</scope>
    <source>
        <strain evidence="3 4">CBS 110550</strain>
    </source>
</reference>
<dbReference type="GO" id="GO:0034965">
    <property type="term" value="P:intronic box C/D snoRNA processing"/>
    <property type="evidence" value="ECO:0007669"/>
    <property type="project" value="TreeGrafter"/>
</dbReference>
<protein>
    <recommendedName>
        <fullName evidence="2">Ribonucleases P/MRP subunit Pop8-like domain-containing protein</fullName>
    </recommendedName>
</protein>
<dbReference type="EMBL" id="QJNU01000167">
    <property type="protein sequence ID" value="RYP05545.1"/>
    <property type="molecule type" value="Genomic_DNA"/>
</dbReference>
<dbReference type="InterPro" id="IPR049128">
    <property type="entry name" value="Pop8-like_dom"/>
</dbReference>
<name>A0A4Q4TFF1_9PEZI</name>
<dbReference type="PANTHER" id="PTHR28173:SF1">
    <property type="entry name" value="RIBONUCLEASES P_MRP PROTEIN SUBUNIT POP8"/>
    <property type="match status" value="1"/>
</dbReference>
<accession>A0A4Q4TFF1</accession>